<accession>A0ABX1AWK2</accession>
<evidence type="ECO:0000313" key="1">
    <source>
        <dbReference type="EMBL" id="NJP87961.1"/>
    </source>
</evidence>
<name>A0ABX1AWK2_9ACTN</name>
<dbReference type="RefSeq" id="WP_168005567.1">
    <property type="nucleotide sequence ID" value="NZ_JAATEP010000001.1"/>
</dbReference>
<reference evidence="1 2" key="1">
    <citation type="submission" date="2020-03" db="EMBL/GenBank/DDBJ databases">
        <title>WGS of actinomycetes isolated from Thailand.</title>
        <authorList>
            <person name="Thawai C."/>
        </authorList>
    </citation>
    <scope>NUCLEOTIDE SEQUENCE [LARGE SCALE GENOMIC DNA]</scope>
    <source>
        <strain evidence="1 2">FMUSA5-5</strain>
    </source>
</reference>
<organism evidence="1 2">
    <name type="scientific">Nonomuraea composti</name>
    <dbReference type="NCBI Taxonomy" id="2720023"/>
    <lineage>
        <taxon>Bacteria</taxon>
        <taxon>Bacillati</taxon>
        <taxon>Actinomycetota</taxon>
        <taxon>Actinomycetes</taxon>
        <taxon>Streptosporangiales</taxon>
        <taxon>Streptosporangiaceae</taxon>
        <taxon>Nonomuraea</taxon>
    </lineage>
</organism>
<gene>
    <name evidence="1" type="ORF">HCN51_00565</name>
</gene>
<keyword evidence="2" id="KW-1185">Reference proteome</keyword>
<dbReference type="EMBL" id="JAATEP010000001">
    <property type="protein sequence ID" value="NJP87961.1"/>
    <property type="molecule type" value="Genomic_DNA"/>
</dbReference>
<sequence length="60" mass="6108">MHALDILALVALFAGLVLALTQKVWPVALLCLGLFLAVLADGGVIAERPGAGMAASTARH</sequence>
<evidence type="ECO:0000313" key="2">
    <source>
        <dbReference type="Proteomes" id="UP000696294"/>
    </source>
</evidence>
<protein>
    <submittedName>
        <fullName evidence="1">Uncharacterized protein</fullName>
    </submittedName>
</protein>
<comment type="caution">
    <text evidence="1">The sequence shown here is derived from an EMBL/GenBank/DDBJ whole genome shotgun (WGS) entry which is preliminary data.</text>
</comment>
<dbReference type="Proteomes" id="UP000696294">
    <property type="component" value="Unassembled WGS sequence"/>
</dbReference>
<proteinExistence type="predicted"/>